<name>A0A2S2QWB8_9HEMI</name>
<reference evidence="1" key="1">
    <citation type="submission" date="2018-04" db="EMBL/GenBank/DDBJ databases">
        <title>Transcriptome assembly of Sipha flava.</title>
        <authorList>
            <person name="Scully E.D."/>
            <person name="Geib S.M."/>
            <person name="Palmer N.A."/>
            <person name="Koch K."/>
            <person name="Bradshaw J."/>
            <person name="Heng-Moss T."/>
            <person name="Sarath G."/>
        </authorList>
    </citation>
    <scope>NUCLEOTIDE SEQUENCE</scope>
</reference>
<accession>A0A2S2QWB8</accession>
<dbReference type="EMBL" id="GGMS01012856">
    <property type="protein sequence ID" value="MBY82059.1"/>
    <property type="molecule type" value="Transcribed_RNA"/>
</dbReference>
<evidence type="ECO:0000313" key="1">
    <source>
        <dbReference type="EMBL" id="MBY82059.1"/>
    </source>
</evidence>
<sequence>MRIRYSRIIVALLCFSTFPERILYLKSSTGRRVVVGSMQPPRTIRRRKKNVPNDDANGVVVMVSSSRLVMCLGGVGFARSFEFSFSLGSRWRDGGVLRLIYDNGSGAASPAAEDNFFFFAYMPRERKLCRRRVSGNRLQYQQ</sequence>
<dbReference type="AlphaFoldDB" id="A0A2S2QWB8"/>
<gene>
    <name evidence="1" type="ORF">g.45969</name>
</gene>
<organism evidence="1">
    <name type="scientific">Sipha flava</name>
    <name type="common">yellow sugarcane aphid</name>
    <dbReference type="NCBI Taxonomy" id="143950"/>
    <lineage>
        <taxon>Eukaryota</taxon>
        <taxon>Metazoa</taxon>
        <taxon>Ecdysozoa</taxon>
        <taxon>Arthropoda</taxon>
        <taxon>Hexapoda</taxon>
        <taxon>Insecta</taxon>
        <taxon>Pterygota</taxon>
        <taxon>Neoptera</taxon>
        <taxon>Paraneoptera</taxon>
        <taxon>Hemiptera</taxon>
        <taxon>Sternorrhyncha</taxon>
        <taxon>Aphidomorpha</taxon>
        <taxon>Aphidoidea</taxon>
        <taxon>Aphididae</taxon>
        <taxon>Sipha</taxon>
    </lineage>
</organism>
<protein>
    <submittedName>
        <fullName evidence="1">Uncharacterized protein</fullName>
    </submittedName>
</protein>
<proteinExistence type="predicted"/>